<dbReference type="InterPro" id="IPR021352">
    <property type="entry name" value="DUF2971"/>
</dbReference>
<gene>
    <name evidence="1" type="ORF">XF5B_11960</name>
    <name evidence="2" type="ORF">XF6B_12030</name>
</gene>
<dbReference type="RefSeq" id="WP_049832439.1">
    <property type="nucleotide sequence ID" value="NZ_AP022638.1"/>
</dbReference>
<dbReference type="EMBL" id="AP023096">
    <property type="protein sequence ID" value="BCE62404.1"/>
    <property type="molecule type" value="Genomic_DNA"/>
</dbReference>
<proteinExistence type="predicted"/>
<sequence length="256" mass="28990">MKLYKYVSMDVALQIARSNTIGFSLPEFFNDPFDLPLVSLEPSGNPIEEAFARIRAEAKSFIWRQQTAILSLTRTPTNPLMWAHYADAHRGVAIGIDTSAAGLCEVTSNMIPAQYGSVIYARHRPGGPFQSAFREPVIVGETFHFVESHYEKWQRLFLVKPIDWAYEEEVRVVKCIRGVSGNECQSKSGTFSVIKTSGRELHAFHLPQDAIVEMYVGIRADESKVSQLRQFCQGMEVYRGRADSERYGLAWSRTDQ</sequence>
<dbReference type="AlphaFoldDB" id="A0A809ZMV9"/>
<accession>A0A809ZMV9</accession>
<evidence type="ECO:0000313" key="1">
    <source>
        <dbReference type="EMBL" id="BCE53684.1"/>
    </source>
</evidence>
<evidence type="ECO:0008006" key="3">
    <source>
        <dbReference type="Google" id="ProtNLM"/>
    </source>
</evidence>
<reference evidence="1" key="1">
    <citation type="submission" date="2020-05" db="EMBL/GenBank/DDBJ databases">
        <title>Complete genome sequence of Bradyrhizobium diazoefficiens XF5 isolated from soybean nodule.</title>
        <authorList>
            <person name="Noda R."/>
            <person name="Kakizaki K."/>
            <person name="Minamisawa K."/>
        </authorList>
    </citation>
    <scope>NUCLEOTIDE SEQUENCE</scope>
    <source>
        <strain evidence="1">XF5</strain>
    </source>
</reference>
<protein>
    <recommendedName>
        <fullName evidence="3">DUF2971 domain-containing protein</fullName>
    </recommendedName>
</protein>
<reference evidence="2" key="2">
    <citation type="submission" date="2020-05" db="EMBL/GenBank/DDBJ databases">
        <title>Complete genome sequence of Bradyrhizobium diazoefficiens XF6 isolated from soybean nodule.</title>
        <authorList>
            <person name="Noda R."/>
            <person name="Kakizaki K."/>
            <person name="Minamisawa K."/>
        </authorList>
    </citation>
    <scope>NUCLEOTIDE SEQUENCE</scope>
    <source>
        <strain evidence="2">XF6</strain>
    </source>
</reference>
<dbReference type="Pfam" id="PF11185">
    <property type="entry name" value="DUF2971"/>
    <property type="match status" value="1"/>
</dbReference>
<organism evidence="1">
    <name type="scientific">Bradyrhizobium diazoefficiens</name>
    <dbReference type="NCBI Taxonomy" id="1355477"/>
    <lineage>
        <taxon>Bacteria</taxon>
        <taxon>Pseudomonadati</taxon>
        <taxon>Pseudomonadota</taxon>
        <taxon>Alphaproteobacteria</taxon>
        <taxon>Hyphomicrobiales</taxon>
        <taxon>Nitrobacteraceae</taxon>
        <taxon>Bradyrhizobium</taxon>
    </lineage>
</organism>
<evidence type="ECO:0000313" key="2">
    <source>
        <dbReference type="EMBL" id="BCE62404.1"/>
    </source>
</evidence>
<dbReference type="EMBL" id="AP023095">
    <property type="protein sequence ID" value="BCE53684.1"/>
    <property type="molecule type" value="Genomic_DNA"/>
</dbReference>
<name>A0A809ZMV9_9BRAD</name>